<dbReference type="EMBL" id="NJBA01000012">
    <property type="protein sequence ID" value="OWP47755.1"/>
    <property type="molecule type" value="Genomic_DNA"/>
</dbReference>
<dbReference type="STRING" id="46680.GCA_000807755_01435"/>
<evidence type="ECO:0000313" key="3">
    <source>
        <dbReference type="Proteomes" id="UP000198145"/>
    </source>
</evidence>
<comment type="caution">
    <text evidence="2">The sequence shown here is derived from an EMBL/GenBank/DDBJ whole genome shotgun (WGS) entry which is preliminary data.</text>
</comment>
<evidence type="ECO:0000313" key="2">
    <source>
        <dbReference type="EMBL" id="OWP47755.1"/>
    </source>
</evidence>
<dbReference type="AlphaFoldDB" id="A0A2D0ABZ6"/>
<sequence>MESLFVCPQRNLSMSWSLLTGGLVLLLLGIVGAYFVDGHLNLQSIVAAHAFTILGPTLLKLGYVLRLVAQHQMRKEGWEACCVTG</sequence>
<feature type="transmembrane region" description="Helical" evidence="1">
    <location>
        <begin position="12"/>
        <end position="36"/>
    </location>
</feature>
<gene>
    <name evidence="2" type="ORF">CEG18_26700</name>
</gene>
<protein>
    <submittedName>
        <fullName evidence="2">Transmembrane sensor/regulator PpyR</fullName>
    </submittedName>
</protein>
<keyword evidence="1" id="KW-0472">Membrane</keyword>
<keyword evidence="1" id="KW-1133">Transmembrane helix</keyword>
<proteinExistence type="predicted"/>
<reference evidence="2 3" key="1">
    <citation type="submission" date="2017-06" db="EMBL/GenBank/DDBJ databases">
        <title>Draft genome of Pseudomonas nitroreducens DF05.</title>
        <authorList>
            <person name="Iyer R."/>
        </authorList>
    </citation>
    <scope>NUCLEOTIDE SEQUENCE [LARGE SCALE GENOMIC DNA]</scope>
    <source>
        <strain evidence="2 3">DF05</strain>
    </source>
</reference>
<feature type="transmembrane region" description="Helical" evidence="1">
    <location>
        <begin position="42"/>
        <end position="65"/>
    </location>
</feature>
<keyword evidence="1 2" id="KW-0812">Transmembrane</keyword>
<dbReference type="eggNOG" id="ENOG5031GUH">
    <property type="taxonomic scope" value="Bacteria"/>
</dbReference>
<evidence type="ECO:0000256" key="1">
    <source>
        <dbReference type="SAM" id="Phobius"/>
    </source>
</evidence>
<dbReference type="Proteomes" id="UP000198145">
    <property type="component" value="Unassembled WGS sequence"/>
</dbReference>
<name>A0A2D0ABZ6_PSENT</name>
<accession>A0A2D0ABZ6</accession>
<dbReference type="RefSeq" id="WP_088421480.1">
    <property type="nucleotide sequence ID" value="NZ_NJBA01000012.1"/>
</dbReference>
<organism evidence="2 3">
    <name type="scientific">Pseudomonas nitroreducens</name>
    <dbReference type="NCBI Taxonomy" id="46680"/>
    <lineage>
        <taxon>Bacteria</taxon>
        <taxon>Pseudomonadati</taxon>
        <taxon>Pseudomonadota</taxon>
        <taxon>Gammaproteobacteria</taxon>
        <taxon>Pseudomonadales</taxon>
        <taxon>Pseudomonadaceae</taxon>
        <taxon>Pseudomonas</taxon>
    </lineage>
</organism>